<dbReference type="Gene3D" id="2.10.109.10">
    <property type="entry name" value="Umud Fragment, subunit A"/>
    <property type="match status" value="1"/>
</dbReference>
<keyword evidence="1" id="KW-1133">Transmembrane helix</keyword>
<keyword evidence="1" id="KW-0472">Membrane</keyword>
<protein>
    <recommendedName>
        <fullName evidence="4">Mitochondrial inner membrane protease subunit 2</fullName>
    </recommendedName>
</protein>
<dbReference type="Proteomes" id="UP001372338">
    <property type="component" value="Unassembled WGS sequence"/>
</dbReference>
<evidence type="ECO:0000313" key="3">
    <source>
        <dbReference type="Proteomes" id="UP001372338"/>
    </source>
</evidence>
<evidence type="ECO:0000256" key="1">
    <source>
        <dbReference type="SAM" id="Phobius"/>
    </source>
</evidence>
<sequence>MKKKTEDAGGEGVGGCFSLIQGFFLSVSVSVSVSILLSCVVFRCAMVSLSTWVRYIAHKLEYSASIGWKSYKGGQITDRQLGDAVWKNLFQGKLTYMLWNKGEEMAPTIAGKAVTLVRKIPIADPKSVFVGDVVVLKDPEKPDNYLVRRLTAVEGYEMVSTDEKDEPFVLEKDQCWVVAENEKLKAKEANDSRIFGPVQMTNIVGRVIYCLRNAVDHGRVQNSDYSMQKDSPVLEVELDVDEMAKSQKD</sequence>
<dbReference type="PANTHER" id="PTHR47040:SF1">
    <property type="entry name" value="MITOCHONDRIAL ATP-INDEPENDENT INNER MEMBRANE PROTEASE SUBUNIT 2"/>
    <property type="match status" value="1"/>
</dbReference>
<dbReference type="SUPFAM" id="SSF51306">
    <property type="entry name" value="LexA/Signal peptidase"/>
    <property type="match status" value="1"/>
</dbReference>
<name>A0AAN9F0Z1_CROPI</name>
<evidence type="ECO:0000313" key="2">
    <source>
        <dbReference type="EMBL" id="KAK7267387.1"/>
    </source>
</evidence>
<organism evidence="2 3">
    <name type="scientific">Crotalaria pallida</name>
    <name type="common">Smooth rattlebox</name>
    <name type="synonym">Crotalaria striata</name>
    <dbReference type="NCBI Taxonomy" id="3830"/>
    <lineage>
        <taxon>Eukaryota</taxon>
        <taxon>Viridiplantae</taxon>
        <taxon>Streptophyta</taxon>
        <taxon>Embryophyta</taxon>
        <taxon>Tracheophyta</taxon>
        <taxon>Spermatophyta</taxon>
        <taxon>Magnoliopsida</taxon>
        <taxon>eudicotyledons</taxon>
        <taxon>Gunneridae</taxon>
        <taxon>Pentapetalae</taxon>
        <taxon>rosids</taxon>
        <taxon>fabids</taxon>
        <taxon>Fabales</taxon>
        <taxon>Fabaceae</taxon>
        <taxon>Papilionoideae</taxon>
        <taxon>50 kb inversion clade</taxon>
        <taxon>genistoids sensu lato</taxon>
        <taxon>core genistoids</taxon>
        <taxon>Crotalarieae</taxon>
        <taxon>Crotalaria</taxon>
    </lineage>
</organism>
<evidence type="ECO:0008006" key="4">
    <source>
        <dbReference type="Google" id="ProtNLM"/>
    </source>
</evidence>
<dbReference type="InterPro" id="IPR019533">
    <property type="entry name" value="Peptidase_S26"/>
</dbReference>
<dbReference type="EMBL" id="JAYWIO010000004">
    <property type="protein sequence ID" value="KAK7267387.1"/>
    <property type="molecule type" value="Genomic_DNA"/>
</dbReference>
<keyword evidence="3" id="KW-1185">Reference proteome</keyword>
<dbReference type="CDD" id="cd06530">
    <property type="entry name" value="S26_SPase_I"/>
    <property type="match status" value="1"/>
</dbReference>
<feature type="transmembrane region" description="Helical" evidence="1">
    <location>
        <begin position="20"/>
        <end position="42"/>
    </location>
</feature>
<keyword evidence="1" id="KW-0812">Transmembrane</keyword>
<dbReference type="GO" id="GO:0004252">
    <property type="term" value="F:serine-type endopeptidase activity"/>
    <property type="evidence" value="ECO:0007669"/>
    <property type="project" value="InterPro"/>
</dbReference>
<reference evidence="2 3" key="1">
    <citation type="submission" date="2024-01" db="EMBL/GenBank/DDBJ databases">
        <title>The genomes of 5 underutilized Papilionoideae crops provide insights into root nodulation and disease resistanc.</title>
        <authorList>
            <person name="Yuan L."/>
        </authorList>
    </citation>
    <scope>NUCLEOTIDE SEQUENCE [LARGE SCALE GENOMIC DNA]</scope>
    <source>
        <strain evidence="2">ZHUSHIDOU_FW_LH</strain>
        <tissue evidence="2">Leaf</tissue>
    </source>
</reference>
<accession>A0AAN9F0Z1</accession>
<dbReference type="PANTHER" id="PTHR47040">
    <property type="entry name" value="OSJNBA0068L06.9 PROTEIN"/>
    <property type="match status" value="1"/>
</dbReference>
<gene>
    <name evidence="2" type="ORF">RIF29_20059</name>
</gene>
<comment type="caution">
    <text evidence="2">The sequence shown here is derived from an EMBL/GenBank/DDBJ whole genome shotgun (WGS) entry which is preliminary data.</text>
</comment>
<proteinExistence type="predicted"/>
<dbReference type="InterPro" id="IPR053307">
    <property type="entry name" value="Mitochondrial_IM_protease"/>
</dbReference>
<dbReference type="InterPro" id="IPR036286">
    <property type="entry name" value="LexA/Signal_pep-like_sf"/>
</dbReference>
<dbReference type="GO" id="GO:0006465">
    <property type="term" value="P:signal peptide processing"/>
    <property type="evidence" value="ECO:0007669"/>
    <property type="project" value="InterPro"/>
</dbReference>
<dbReference type="AlphaFoldDB" id="A0AAN9F0Z1"/>